<organism evidence="1 2">
    <name type="scientific">Mariniblastus fucicola</name>
    <dbReference type="NCBI Taxonomy" id="980251"/>
    <lineage>
        <taxon>Bacteria</taxon>
        <taxon>Pseudomonadati</taxon>
        <taxon>Planctomycetota</taxon>
        <taxon>Planctomycetia</taxon>
        <taxon>Pirellulales</taxon>
        <taxon>Pirellulaceae</taxon>
        <taxon>Mariniblastus</taxon>
    </lineage>
</organism>
<dbReference type="AlphaFoldDB" id="A0A5B9P6Y4"/>
<accession>A0A5B9P6Y4</accession>
<dbReference type="EMBL" id="CP042912">
    <property type="protein sequence ID" value="QEG22377.1"/>
    <property type="molecule type" value="Genomic_DNA"/>
</dbReference>
<gene>
    <name evidence="1" type="ORF">MFFC18_22570</name>
</gene>
<dbReference type="KEGG" id="mff:MFFC18_22570"/>
<evidence type="ECO:0000313" key="2">
    <source>
        <dbReference type="Proteomes" id="UP000322214"/>
    </source>
</evidence>
<proteinExistence type="predicted"/>
<reference evidence="1 2" key="1">
    <citation type="submission" date="2019-08" db="EMBL/GenBank/DDBJ databases">
        <title>Deep-cultivation of Planctomycetes and their phenomic and genomic characterization uncovers novel biology.</title>
        <authorList>
            <person name="Wiegand S."/>
            <person name="Jogler M."/>
            <person name="Boedeker C."/>
            <person name="Pinto D."/>
            <person name="Vollmers J."/>
            <person name="Rivas-Marin E."/>
            <person name="Kohn T."/>
            <person name="Peeters S.H."/>
            <person name="Heuer A."/>
            <person name="Rast P."/>
            <person name="Oberbeckmann S."/>
            <person name="Bunk B."/>
            <person name="Jeske O."/>
            <person name="Meyerdierks A."/>
            <person name="Storesund J.E."/>
            <person name="Kallscheuer N."/>
            <person name="Luecker S."/>
            <person name="Lage O.M."/>
            <person name="Pohl T."/>
            <person name="Merkel B.J."/>
            <person name="Hornburger P."/>
            <person name="Mueller R.-W."/>
            <person name="Bruemmer F."/>
            <person name="Labrenz M."/>
            <person name="Spormann A.M."/>
            <person name="Op den Camp H."/>
            <person name="Overmann J."/>
            <person name="Amann R."/>
            <person name="Jetten M.S.M."/>
            <person name="Mascher T."/>
            <person name="Medema M.H."/>
            <person name="Devos D.P."/>
            <person name="Kaster A.-K."/>
            <person name="Ovreas L."/>
            <person name="Rohde M."/>
            <person name="Galperin M.Y."/>
            <person name="Jogler C."/>
        </authorList>
    </citation>
    <scope>NUCLEOTIDE SEQUENCE [LARGE SCALE GENOMIC DNA]</scope>
    <source>
        <strain evidence="1 2">FC18</strain>
    </source>
</reference>
<keyword evidence="2" id="KW-1185">Reference proteome</keyword>
<name>A0A5B9P6Y4_9BACT</name>
<protein>
    <submittedName>
        <fullName evidence="1">Uncharacterized protein</fullName>
    </submittedName>
</protein>
<dbReference type="Proteomes" id="UP000322214">
    <property type="component" value="Chromosome"/>
</dbReference>
<evidence type="ECO:0000313" key="1">
    <source>
        <dbReference type="EMBL" id="QEG22377.1"/>
    </source>
</evidence>
<sequence>MVELWRSLRVGDRVRIAHIPQDFAGAPDTYRLHDETRELYEHLVAEATILTVTEIDDWDAPWIDYTWVRNGIEEFHSLGLNHDGLERVP</sequence>